<proteinExistence type="predicted"/>
<evidence type="ECO:0000313" key="1">
    <source>
        <dbReference type="EMBL" id="KZV78965.1"/>
    </source>
</evidence>
<dbReference type="AlphaFoldDB" id="A0A166NBC1"/>
<protein>
    <submittedName>
        <fullName evidence="1">Uncharacterized protein</fullName>
    </submittedName>
</protein>
<organism evidence="1 2">
    <name type="scientific">Exidia glandulosa HHB12029</name>
    <dbReference type="NCBI Taxonomy" id="1314781"/>
    <lineage>
        <taxon>Eukaryota</taxon>
        <taxon>Fungi</taxon>
        <taxon>Dikarya</taxon>
        <taxon>Basidiomycota</taxon>
        <taxon>Agaricomycotina</taxon>
        <taxon>Agaricomycetes</taxon>
        <taxon>Auriculariales</taxon>
        <taxon>Exidiaceae</taxon>
        <taxon>Exidia</taxon>
    </lineage>
</organism>
<name>A0A166NBC1_EXIGL</name>
<reference evidence="1 2" key="1">
    <citation type="journal article" date="2016" name="Mol. Biol. Evol.">
        <title>Comparative Genomics of Early-Diverging Mushroom-Forming Fungi Provides Insights into the Origins of Lignocellulose Decay Capabilities.</title>
        <authorList>
            <person name="Nagy L.G."/>
            <person name="Riley R."/>
            <person name="Tritt A."/>
            <person name="Adam C."/>
            <person name="Daum C."/>
            <person name="Floudas D."/>
            <person name="Sun H."/>
            <person name="Yadav J.S."/>
            <person name="Pangilinan J."/>
            <person name="Larsson K.H."/>
            <person name="Matsuura K."/>
            <person name="Barry K."/>
            <person name="Labutti K."/>
            <person name="Kuo R."/>
            <person name="Ohm R.A."/>
            <person name="Bhattacharya S.S."/>
            <person name="Shirouzu T."/>
            <person name="Yoshinaga Y."/>
            <person name="Martin F.M."/>
            <person name="Grigoriev I.V."/>
            <person name="Hibbett D.S."/>
        </authorList>
    </citation>
    <scope>NUCLEOTIDE SEQUENCE [LARGE SCALE GENOMIC DNA]</scope>
    <source>
        <strain evidence="1 2">HHB12029</strain>
    </source>
</reference>
<sequence length="163" mass="18652">MSMPTPSTPTPMDVREDHTIPEHYYDDPLYIQLMYMATRLEWNPANLEQPWRDAYQEVFQIDRETSFANARTVRTEWPCTTHSTARETMAHSQPNSRGISLTVISDIAVTLLHLRRMDATRAGSFPFRMSALLLGEAKHGLPRKFVYTDFFSPVGAIKDVSST</sequence>
<evidence type="ECO:0000313" key="2">
    <source>
        <dbReference type="Proteomes" id="UP000077266"/>
    </source>
</evidence>
<keyword evidence="2" id="KW-1185">Reference proteome</keyword>
<gene>
    <name evidence="1" type="ORF">EXIGLDRAFT_708012</name>
</gene>
<dbReference type="EMBL" id="KV426711">
    <property type="protein sequence ID" value="KZV78965.1"/>
    <property type="molecule type" value="Genomic_DNA"/>
</dbReference>
<dbReference type="Proteomes" id="UP000077266">
    <property type="component" value="Unassembled WGS sequence"/>
</dbReference>
<dbReference type="InParanoid" id="A0A166NBC1"/>
<accession>A0A166NBC1</accession>
<feature type="non-terminal residue" evidence="1">
    <location>
        <position position="163"/>
    </location>
</feature>